<reference evidence="1 2" key="1">
    <citation type="submission" date="2018-06" db="EMBL/GenBank/DDBJ databases">
        <authorList>
            <consortium name="Pathogen Informatics"/>
            <person name="Doyle S."/>
        </authorList>
    </citation>
    <scope>NUCLEOTIDE SEQUENCE [LARGE SCALE GENOMIC DNA]</scope>
    <source>
        <strain evidence="1 2">NCTC10801</strain>
    </source>
</reference>
<name>A0A380TQW3_9PAST</name>
<protein>
    <submittedName>
        <fullName evidence="1">Uncharacterized protein</fullName>
    </submittedName>
</protein>
<proteinExistence type="predicted"/>
<keyword evidence="2" id="KW-1185">Reference proteome</keyword>
<dbReference type="EMBL" id="UFRQ01000003">
    <property type="protein sequence ID" value="SUT89488.1"/>
    <property type="molecule type" value="Genomic_DNA"/>
</dbReference>
<dbReference type="InterPro" id="IPR035292">
    <property type="entry name" value="DUF5363"/>
</dbReference>
<dbReference type="Proteomes" id="UP000254649">
    <property type="component" value="Unassembled WGS sequence"/>
</dbReference>
<dbReference type="Pfam" id="PF17320">
    <property type="entry name" value="DUF5363"/>
    <property type="match status" value="1"/>
</dbReference>
<sequence>MLEQKQSEGLFKKLLNKYNELCKDLGIDNSACRSCTPIVKTDENGNLLKHDPKDEIM</sequence>
<organism evidence="1 2">
    <name type="scientific">[Actinobacillus] rossii</name>
    <dbReference type="NCBI Taxonomy" id="123820"/>
    <lineage>
        <taxon>Bacteria</taxon>
        <taxon>Pseudomonadati</taxon>
        <taxon>Pseudomonadota</taxon>
        <taxon>Gammaproteobacteria</taxon>
        <taxon>Pasteurellales</taxon>
        <taxon>Pasteurellaceae</taxon>
    </lineage>
</organism>
<gene>
    <name evidence="1" type="ORF">NCTC10801_00958</name>
</gene>
<evidence type="ECO:0000313" key="2">
    <source>
        <dbReference type="Proteomes" id="UP000254649"/>
    </source>
</evidence>
<dbReference type="AlphaFoldDB" id="A0A380TQW3"/>
<evidence type="ECO:0000313" key="1">
    <source>
        <dbReference type="EMBL" id="SUT89488.1"/>
    </source>
</evidence>
<accession>A0A380TQW3</accession>
<dbReference type="OrthoDB" id="5679365at2"/>